<dbReference type="Pfam" id="PF05930">
    <property type="entry name" value="Phage_AlpA"/>
    <property type="match status" value="1"/>
</dbReference>
<dbReference type="Proteomes" id="UP000593880">
    <property type="component" value="Chromosome"/>
</dbReference>
<keyword evidence="3" id="KW-1185">Reference proteome</keyword>
<dbReference type="PANTHER" id="PTHR36154:SF1">
    <property type="entry name" value="DNA-BINDING TRANSCRIPTIONAL ACTIVATOR ALPA"/>
    <property type="match status" value="1"/>
</dbReference>
<reference evidence="1" key="3">
    <citation type="submission" date="2022-12" db="EMBL/GenBank/DDBJ databases">
        <authorList>
            <person name="Sun Q."/>
            <person name="Zhou Y."/>
        </authorList>
    </citation>
    <scope>NUCLEOTIDE SEQUENCE</scope>
    <source>
        <strain evidence="1">CGMCC 1.15034</strain>
    </source>
</reference>
<evidence type="ECO:0000313" key="3">
    <source>
        <dbReference type="Proteomes" id="UP000593880"/>
    </source>
</evidence>
<accession>A0A410V7C7</accession>
<dbReference type="InterPro" id="IPR052931">
    <property type="entry name" value="Prophage_regulatory_activator"/>
</dbReference>
<dbReference type="EMBL" id="CP030057">
    <property type="protein sequence ID" value="QOZ60643.1"/>
    <property type="molecule type" value="Genomic_DNA"/>
</dbReference>
<dbReference type="EMBL" id="BMHC01000004">
    <property type="protein sequence ID" value="GGI24121.1"/>
    <property type="molecule type" value="Genomic_DNA"/>
</dbReference>
<dbReference type="PANTHER" id="PTHR36154">
    <property type="entry name" value="DNA-BINDING TRANSCRIPTIONAL ACTIVATOR ALPA"/>
    <property type="match status" value="1"/>
</dbReference>
<evidence type="ECO:0000313" key="1">
    <source>
        <dbReference type="EMBL" id="GGI24121.1"/>
    </source>
</evidence>
<sequence>MSKRFLRLPQVMEATGMRRSAIYAGMEHGDFPKSFQIGTRAVAWAEDDIDAWKRAKLEAAGKEFA</sequence>
<dbReference type="InterPro" id="IPR010260">
    <property type="entry name" value="AlpA"/>
</dbReference>
<organism evidence="1 4">
    <name type="scientific">Bradyrhizobium guangdongense</name>
    <dbReference type="NCBI Taxonomy" id="1325090"/>
    <lineage>
        <taxon>Bacteria</taxon>
        <taxon>Pseudomonadati</taxon>
        <taxon>Pseudomonadota</taxon>
        <taxon>Alphaproteobacteria</taxon>
        <taxon>Hyphomicrobiales</taxon>
        <taxon>Nitrobacteraceae</taxon>
        <taxon>Bradyrhizobium</taxon>
    </lineage>
</organism>
<dbReference type="Proteomes" id="UP000625079">
    <property type="component" value="Unassembled WGS sequence"/>
</dbReference>
<dbReference type="AlphaFoldDB" id="A0A410V7C7"/>
<dbReference type="OrthoDB" id="8240627at2"/>
<name>A0A410V7C7_9BRAD</name>
<gene>
    <name evidence="1" type="ORF">GCM10010987_27800</name>
    <name evidence="2" type="ORF">XH86_19395</name>
</gene>
<dbReference type="Gene3D" id="1.10.238.160">
    <property type="match status" value="1"/>
</dbReference>
<evidence type="ECO:0000313" key="4">
    <source>
        <dbReference type="Proteomes" id="UP000625079"/>
    </source>
</evidence>
<protein>
    <submittedName>
        <fullName evidence="2">Transcriptional regulator</fullName>
    </submittedName>
</protein>
<dbReference type="RefSeq" id="WP_128966245.1">
    <property type="nucleotide sequence ID" value="NZ_BMHC01000004.1"/>
</dbReference>
<evidence type="ECO:0000313" key="2">
    <source>
        <dbReference type="EMBL" id="QOZ60643.1"/>
    </source>
</evidence>
<reference evidence="2 3" key="2">
    <citation type="submission" date="2018-06" db="EMBL/GenBank/DDBJ databases">
        <title>Comparative genomics of rhizobia nodulating Arachis hypogaea in China.</title>
        <authorList>
            <person name="Li Y."/>
        </authorList>
    </citation>
    <scope>NUCLEOTIDE SEQUENCE [LARGE SCALE GENOMIC DNA]</scope>
    <source>
        <strain evidence="2 3">CCBAU 51658</strain>
    </source>
</reference>
<reference evidence="1" key="1">
    <citation type="journal article" date="2014" name="Int. J. Syst. Evol. Microbiol.">
        <title>Complete genome sequence of Corynebacterium casei LMG S-19264T (=DSM 44701T), isolated from a smear-ripened cheese.</title>
        <authorList>
            <consortium name="US DOE Joint Genome Institute (JGI-PGF)"/>
            <person name="Walter F."/>
            <person name="Albersmeier A."/>
            <person name="Kalinowski J."/>
            <person name="Ruckert C."/>
        </authorList>
    </citation>
    <scope>NUCLEOTIDE SEQUENCE</scope>
    <source>
        <strain evidence="1">CGMCC 1.15034</strain>
    </source>
</reference>
<proteinExistence type="predicted"/>